<reference evidence="1" key="1">
    <citation type="journal article" date="2021" name="Nat. Commun.">
        <title>Genetic determinants of endophytism in the Arabidopsis root mycobiome.</title>
        <authorList>
            <person name="Mesny F."/>
            <person name="Miyauchi S."/>
            <person name="Thiergart T."/>
            <person name="Pickel B."/>
            <person name="Atanasova L."/>
            <person name="Karlsson M."/>
            <person name="Huettel B."/>
            <person name="Barry K.W."/>
            <person name="Haridas S."/>
            <person name="Chen C."/>
            <person name="Bauer D."/>
            <person name="Andreopoulos W."/>
            <person name="Pangilinan J."/>
            <person name="LaButti K."/>
            <person name="Riley R."/>
            <person name="Lipzen A."/>
            <person name="Clum A."/>
            <person name="Drula E."/>
            <person name="Henrissat B."/>
            <person name="Kohler A."/>
            <person name="Grigoriev I.V."/>
            <person name="Martin F.M."/>
            <person name="Hacquard S."/>
        </authorList>
    </citation>
    <scope>NUCLEOTIDE SEQUENCE</scope>
    <source>
        <strain evidence="1">MPI-CAGE-AT-0023</strain>
    </source>
</reference>
<dbReference type="RefSeq" id="XP_046051139.1">
    <property type="nucleotide sequence ID" value="XM_046201352.1"/>
</dbReference>
<dbReference type="OrthoDB" id="5078518at2759"/>
<gene>
    <name evidence="1" type="ORF">BKA55DRAFT_736921</name>
</gene>
<accession>A0A9P9KFR7</accession>
<evidence type="ECO:0000313" key="2">
    <source>
        <dbReference type="Proteomes" id="UP000720189"/>
    </source>
</evidence>
<dbReference type="Proteomes" id="UP000720189">
    <property type="component" value="Unassembled WGS sequence"/>
</dbReference>
<keyword evidence="2" id="KW-1185">Reference proteome</keyword>
<protein>
    <submittedName>
        <fullName evidence="1">Uncharacterized protein</fullName>
    </submittedName>
</protein>
<dbReference type="AlphaFoldDB" id="A0A9P9KFR7"/>
<sequence length="245" mass="27624">MAPTETDTSIDIATNPSKVALIQHTDTFVRQTFSESLQLELSVLSEYARSKAIDDPKAWPKVHDAWNDHYSKSVYSPKRQISVFERMEATSNATFVLKRNHRAWRRAAEFVTGAFYGRDMSIVYRIPTKATGSFKDCLKATFGARGTTIMLRPKDVGFSFANHYHANYVNKTFPVRRGSALIIDGYKAQRIYTKDFWLVDEAEMPKGLVDIRTADESPSFQADATIYDTGIGWGFSTTNPASLSH</sequence>
<evidence type="ECO:0000313" key="1">
    <source>
        <dbReference type="EMBL" id="KAH7255570.1"/>
    </source>
</evidence>
<dbReference type="EMBL" id="JAGMUX010000006">
    <property type="protein sequence ID" value="KAH7255570.1"/>
    <property type="molecule type" value="Genomic_DNA"/>
</dbReference>
<organism evidence="1 2">
    <name type="scientific">Fusarium redolens</name>
    <dbReference type="NCBI Taxonomy" id="48865"/>
    <lineage>
        <taxon>Eukaryota</taxon>
        <taxon>Fungi</taxon>
        <taxon>Dikarya</taxon>
        <taxon>Ascomycota</taxon>
        <taxon>Pezizomycotina</taxon>
        <taxon>Sordariomycetes</taxon>
        <taxon>Hypocreomycetidae</taxon>
        <taxon>Hypocreales</taxon>
        <taxon>Nectriaceae</taxon>
        <taxon>Fusarium</taxon>
        <taxon>Fusarium redolens species complex</taxon>
    </lineage>
</organism>
<name>A0A9P9KFR7_FUSRE</name>
<dbReference type="GeneID" id="70231306"/>
<comment type="caution">
    <text evidence="1">The sequence shown here is derived from an EMBL/GenBank/DDBJ whole genome shotgun (WGS) entry which is preliminary data.</text>
</comment>
<proteinExistence type="predicted"/>